<dbReference type="GO" id="GO:0005813">
    <property type="term" value="C:centrosome"/>
    <property type="evidence" value="ECO:0007669"/>
    <property type="project" value="TreeGrafter"/>
</dbReference>
<dbReference type="SUPFAM" id="SSF56112">
    <property type="entry name" value="Protein kinase-like (PK-like)"/>
    <property type="match status" value="1"/>
</dbReference>
<name>A0A9J6EEM2_RHIMP</name>
<evidence type="ECO:0000313" key="2">
    <source>
        <dbReference type="Proteomes" id="UP000821866"/>
    </source>
</evidence>
<evidence type="ECO:0008006" key="3">
    <source>
        <dbReference type="Google" id="ProtNLM"/>
    </source>
</evidence>
<gene>
    <name evidence="1" type="ORF">HPB51_002979</name>
</gene>
<dbReference type="EMBL" id="JABSTU010000004">
    <property type="protein sequence ID" value="KAH8032825.1"/>
    <property type="molecule type" value="Genomic_DNA"/>
</dbReference>
<dbReference type="AlphaFoldDB" id="A0A9J6EEM2"/>
<sequence>MRVAIALYRLATSAEDRTMVNLFDVSCSSVNNIFREFCGVVMRCIEAHFVRFPQTRESKEHLRRFGALTGFPQCRGALDGCHIEVCSPEEPATDYYIYNGPAGFASRVFDSLRSVAVWASWFTVPVGHPPFQTHTLKKTYGRINKSNYRVTFTLSSCARKLIRKLLKPDSKRRPNAEAILEDEFMLCGEFLRINLVDAILVK</sequence>
<reference evidence="1" key="2">
    <citation type="submission" date="2021-09" db="EMBL/GenBank/DDBJ databases">
        <authorList>
            <person name="Jia N."/>
            <person name="Wang J."/>
            <person name="Shi W."/>
            <person name="Du L."/>
            <person name="Sun Y."/>
            <person name="Zhan W."/>
            <person name="Jiang J."/>
            <person name="Wang Q."/>
            <person name="Zhang B."/>
            <person name="Ji P."/>
            <person name="Sakyi L.B."/>
            <person name="Cui X."/>
            <person name="Yuan T."/>
            <person name="Jiang B."/>
            <person name="Yang W."/>
            <person name="Lam T.T.-Y."/>
            <person name="Chang Q."/>
            <person name="Ding S."/>
            <person name="Wang X."/>
            <person name="Zhu J."/>
            <person name="Ruan X."/>
            <person name="Zhao L."/>
            <person name="Wei J."/>
            <person name="Que T."/>
            <person name="Du C."/>
            <person name="Cheng J."/>
            <person name="Dai P."/>
            <person name="Han X."/>
            <person name="Huang E."/>
            <person name="Gao Y."/>
            <person name="Liu J."/>
            <person name="Shao H."/>
            <person name="Ye R."/>
            <person name="Li L."/>
            <person name="Wei W."/>
            <person name="Wang X."/>
            <person name="Wang C."/>
            <person name="Huo Q."/>
            <person name="Li W."/>
            <person name="Guo W."/>
            <person name="Chen H."/>
            <person name="Chen S."/>
            <person name="Zhou L."/>
            <person name="Zhou L."/>
            <person name="Ni X."/>
            <person name="Tian J."/>
            <person name="Zhou Y."/>
            <person name="Sheng Y."/>
            <person name="Liu T."/>
            <person name="Pan Y."/>
            <person name="Xia L."/>
            <person name="Li J."/>
            <person name="Zhao F."/>
            <person name="Cao W."/>
        </authorList>
    </citation>
    <scope>NUCLEOTIDE SEQUENCE</scope>
    <source>
        <strain evidence="1">Rmic-2018</strain>
        <tissue evidence="1">Larvae</tissue>
    </source>
</reference>
<dbReference type="GO" id="GO:0007052">
    <property type="term" value="P:mitotic spindle organization"/>
    <property type="evidence" value="ECO:0007669"/>
    <property type="project" value="TreeGrafter"/>
</dbReference>
<protein>
    <recommendedName>
        <fullName evidence="3">DDE Tnp4 domain-containing protein</fullName>
    </recommendedName>
</protein>
<dbReference type="GO" id="GO:0000776">
    <property type="term" value="C:kinetochore"/>
    <property type="evidence" value="ECO:0007669"/>
    <property type="project" value="TreeGrafter"/>
</dbReference>
<dbReference type="GO" id="GO:0004674">
    <property type="term" value="F:protein serine/threonine kinase activity"/>
    <property type="evidence" value="ECO:0007669"/>
    <property type="project" value="TreeGrafter"/>
</dbReference>
<dbReference type="GO" id="GO:0005737">
    <property type="term" value="C:cytoplasm"/>
    <property type="evidence" value="ECO:0007669"/>
    <property type="project" value="TreeGrafter"/>
</dbReference>
<keyword evidence="2" id="KW-1185">Reference proteome</keyword>
<dbReference type="GO" id="GO:0005634">
    <property type="term" value="C:nucleus"/>
    <property type="evidence" value="ECO:0007669"/>
    <property type="project" value="TreeGrafter"/>
</dbReference>
<evidence type="ECO:0000313" key="1">
    <source>
        <dbReference type="EMBL" id="KAH8032825.1"/>
    </source>
</evidence>
<dbReference type="PANTHER" id="PTHR24345">
    <property type="entry name" value="SERINE/THREONINE-PROTEIN KINASE PLK"/>
    <property type="match status" value="1"/>
</dbReference>
<reference evidence="1" key="1">
    <citation type="journal article" date="2020" name="Cell">
        <title>Large-Scale Comparative Analyses of Tick Genomes Elucidate Their Genetic Diversity and Vector Capacities.</title>
        <authorList>
            <consortium name="Tick Genome and Microbiome Consortium (TIGMIC)"/>
            <person name="Jia N."/>
            <person name="Wang J."/>
            <person name="Shi W."/>
            <person name="Du L."/>
            <person name="Sun Y."/>
            <person name="Zhan W."/>
            <person name="Jiang J.F."/>
            <person name="Wang Q."/>
            <person name="Zhang B."/>
            <person name="Ji P."/>
            <person name="Bell-Sakyi L."/>
            <person name="Cui X.M."/>
            <person name="Yuan T.T."/>
            <person name="Jiang B.G."/>
            <person name="Yang W.F."/>
            <person name="Lam T.T."/>
            <person name="Chang Q.C."/>
            <person name="Ding S.J."/>
            <person name="Wang X.J."/>
            <person name="Zhu J.G."/>
            <person name="Ruan X.D."/>
            <person name="Zhao L."/>
            <person name="Wei J.T."/>
            <person name="Ye R.Z."/>
            <person name="Que T.C."/>
            <person name="Du C.H."/>
            <person name="Zhou Y.H."/>
            <person name="Cheng J.X."/>
            <person name="Dai P.F."/>
            <person name="Guo W.B."/>
            <person name="Han X.H."/>
            <person name="Huang E.J."/>
            <person name="Li L.F."/>
            <person name="Wei W."/>
            <person name="Gao Y.C."/>
            <person name="Liu J.Z."/>
            <person name="Shao H.Z."/>
            <person name="Wang X."/>
            <person name="Wang C.C."/>
            <person name="Yang T.C."/>
            <person name="Huo Q.B."/>
            <person name="Li W."/>
            <person name="Chen H.Y."/>
            <person name="Chen S.E."/>
            <person name="Zhou L.G."/>
            <person name="Ni X.B."/>
            <person name="Tian J.H."/>
            <person name="Sheng Y."/>
            <person name="Liu T."/>
            <person name="Pan Y.S."/>
            <person name="Xia L.Y."/>
            <person name="Li J."/>
            <person name="Zhao F."/>
            <person name="Cao W.C."/>
        </authorList>
    </citation>
    <scope>NUCLEOTIDE SEQUENCE</scope>
    <source>
        <strain evidence="1">Rmic-2018</strain>
    </source>
</reference>
<comment type="caution">
    <text evidence="1">The sequence shown here is derived from an EMBL/GenBank/DDBJ whole genome shotgun (WGS) entry which is preliminary data.</text>
</comment>
<dbReference type="PANTHER" id="PTHR24345:SF93">
    <property type="entry name" value="SERINE_THREONINE-PROTEIN KINASE PLK1"/>
    <property type="match status" value="1"/>
</dbReference>
<dbReference type="InterPro" id="IPR011009">
    <property type="entry name" value="Kinase-like_dom_sf"/>
</dbReference>
<organism evidence="1 2">
    <name type="scientific">Rhipicephalus microplus</name>
    <name type="common">Cattle tick</name>
    <name type="synonym">Boophilus microplus</name>
    <dbReference type="NCBI Taxonomy" id="6941"/>
    <lineage>
        <taxon>Eukaryota</taxon>
        <taxon>Metazoa</taxon>
        <taxon>Ecdysozoa</taxon>
        <taxon>Arthropoda</taxon>
        <taxon>Chelicerata</taxon>
        <taxon>Arachnida</taxon>
        <taxon>Acari</taxon>
        <taxon>Parasitiformes</taxon>
        <taxon>Ixodida</taxon>
        <taxon>Ixodoidea</taxon>
        <taxon>Ixodidae</taxon>
        <taxon>Rhipicephalinae</taxon>
        <taxon>Rhipicephalus</taxon>
        <taxon>Boophilus</taxon>
    </lineage>
</organism>
<dbReference type="Gene3D" id="1.10.510.10">
    <property type="entry name" value="Transferase(Phosphotransferase) domain 1"/>
    <property type="match status" value="1"/>
</dbReference>
<accession>A0A9J6EEM2</accession>
<dbReference type="Proteomes" id="UP000821866">
    <property type="component" value="Chromosome 2"/>
</dbReference>
<dbReference type="GO" id="GO:0000922">
    <property type="term" value="C:spindle pole"/>
    <property type="evidence" value="ECO:0007669"/>
    <property type="project" value="TreeGrafter"/>
</dbReference>
<proteinExistence type="predicted"/>